<dbReference type="EMBL" id="FOLL01000004">
    <property type="protein sequence ID" value="SFC07716.1"/>
    <property type="molecule type" value="Genomic_DNA"/>
</dbReference>
<proteinExistence type="predicted"/>
<sequence>MECAEQKQEKLFDTVNAVKDASYKEKTNNTEALINSVLDHILDLKKILSDKAAQIEQLNERIEKITWSNEPFDETSLRMMNELIAAARDLCRMLKKNYEGFGVIGGTNYVTEETERFNEAVDDLRELAQDLESIYFNLPNQPGFTEITRQLTLL</sequence>
<protein>
    <submittedName>
        <fullName evidence="1">Uncharacterized protein</fullName>
    </submittedName>
</protein>
<evidence type="ECO:0000313" key="1">
    <source>
        <dbReference type="EMBL" id="SFC07716.1"/>
    </source>
</evidence>
<evidence type="ECO:0000313" key="2">
    <source>
        <dbReference type="Proteomes" id="UP000199577"/>
    </source>
</evidence>
<reference evidence="1 2" key="1">
    <citation type="submission" date="2016-10" db="EMBL/GenBank/DDBJ databases">
        <authorList>
            <person name="de Groot N.N."/>
        </authorList>
    </citation>
    <scope>NUCLEOTIDE SEQUENCE [LARGE SCALE GENOMIC DNA]</scope>
    <source>
        <strain evidence="1 2">DSM 22900</strain>
    </source>
</reference>
<dbReference type="OrthoDB" id="1436005at2"/>
<dbReference type="RefSeq" id="WP_090972316.1">
    <property type="nucleotide sequence ID" value="NZ_FOLL01000004.1"/>
</dbReference>
<accession>A0A1I1G8K2</accession>
<organism evidence="1 2">
    <name type="scientific">Parapedobacter composti</name>
    <dbReference type="NCBI Taxonomy" id="623281"/>
    <lineage>
        <taxon>Bacteria</taxon>
        <taxon>Pseudomonadati</taxon>
        <taxon>Bacteroidota</taxon>
        <taxon>Sphingobacteriia</taxon>
        <taxon>Sphingobacteriales</taxon>
        <taxon>Sphingobacteriaceae</taxon>
        <taxon>Parapedobacter</taxon>
    </lineage>
</organism>
<dbReference type="AlphaFoldDB" id="A0A1I1G8K2"/>
<dbReference type="Proteomes" id="UP000199577">
    <property type="component" value="Unassembled WGS sequence"/>
</dbReference>
<keyword evidence="2" id="KW-1185">Reference proteome</keyword>
<gene>
    <name evidence="1" type="ORF">SAMN05421747_10428</name>
</gene>
<name>A0A1I1G8K2_9SPHI</name>